<name>A0A438CTY2_VITVI</name>
<accession>A0A438CTY2</accession>
<organism evidence="1 2">
    <name type="scientific">Vitis vinifera</name>
    <name type="common">Grape</name>
    <dbReference type="NCBI Taxonomy" id="29760"/>
    <lineage>
        <taxon>Eukaryota</taxon>
        <taxon>Viridiplantae</taxon>
        <taxon>Streptophyta</taxon>
        <taxon>Embryophyta</taxon>
        <taxon>Tracheophyta</taxon>
        <taxon>Spermatophyta</taxon>
        <taxon>Magnoliopsida</taxon>
        <taxon>eudicotyledons</taxon>
        <taxon>Gunneridae</taxon>
        <taxon>Pentapetalae</taxon>
        <taxon>rosids</taxon>
        <taxon>Vitales</taxon>
        <taxon>Vitaceae</taxon>
        <taxon>Viteae</taxon>
        <taxon>Vitis</taxon>
    </lineage>
</organism>
<proteinExistence type="predicted"/>
<evidence type="ECO:0000313" key="2">
    <source>
        <dbReference type="Proteomes" id="UP000288805"/>
    </source>
</evidence>
<dbReference type="AlphaFoldDB" id="A0A438CTY2"/>
<evidence type="ECO:0000313" key="1">
    <source>
        <dbReference type="EMBL" id="RVW26655.1"/>
    </source>
</evidence>
<protein>
    <submittedName>
        <fullName evidence="1">Uncharacterized protein</fullName>
    </submittedName>
</protein>
<reference evidence="1 2" key="1">
    <citation type="journal article" date="2018" name="PLoS Genet.">
        <title>Population sequencing reveals clonal diversity and ancestral inbreeding in the grapevine cultivar Chardonnay.</title>
        <authorList>
            <person name="Roach M.J."/>
            <person name="Johnson D.L."/>
            <person name="Bohlmann J."/>
            <person name="van Vuuren H.J."/>
            <person name="Jones S.J."/>
            <person name="Pretorius I.S."/>
            <person name="Schmidt S.A."/>
            <person name="Borneman A.R."/>
        </authorList>
    </citation>
    <scope>NUCLEOTIDE SEQUENCE [LARGE SCALE GENOMIC DNA]</scope>
    <source>
        <strain evidence="2">cv. Chardonnay</strain>
        <tissue evidence="1">Leaf</tissue>
    </source>
</reference>
<sequence length="145" mass="16557">MLVRQECIVLDWFVSIWYPRARQTGLHGSMQLCLVLDDALETIVPCASRCLGDAGMDGGRVASTSDRSLYGKMKASRFRRSPMDHLVDELSELEFRAHFYIPNSISIQLIDGQASSIDWLSQNMIYFTKEQFAARFHFPILSFSK</sequence>
<gene>
    <name evidence="1" type="ORF">CK203_096517</name>
</gene>
<dbReference type="Proteomes" id="UP000288805">
    <property type="component" value="Unassembled WGS sequence"/>
</dbReference>
<comment type="caution">
    <text evidence="1">The sequence shown here is derived from an EMBL/GenBank/DDBJ whole genome shotgun (WGS) entry which is preliminary data.</text>
</comment>
<dbReference type="EMBL" id="QGNW01001998">
    <property type="protein sequence ID" value="RVW26655.1"/>
    <property type="molecule type" value="Genomic_DNA"/>
</dbReference>